<evidence type="ECO:0000313" key="4">
    <source>
        <dbReference type="EMBL" id="KAG5669710.1"/>
    </source>
</evidence>
<dbReference type="GO" id="GO:0016671">
    <property type="term" value="F:oxidoreductase activity, acting on a sulfur group of donors, disulfide as acceptor"/>
    <property type="evidence" value="ECO:0007669"/>
    <property type="project" value="InterPro"/>
</dbReference>
<reference evidence="4" key="1">
    <citation type="submission" date="2021-03" db="EMBL/GenBank/DDBJ databases">
        <title>Chromosome level genome of the anhydrobiotic midge Polypedilum vanderplanki.</title>
        <authorList>
            <person name="Yoshida Y."/>
            <person name="Kikawada T."/>
            <person name="Gusev O."/>
        </authorList>
    </citation>
    <scope>NUCLEOTIDE SEQUENCE</scope>
    <source>
        <strain evidence="4">NIAS01</strain>
        <tissue evidence="4">Whole body or cell culture</tissue>
    </source>
</reference>
<evidence type="ECO:0000313" key="5">
    <source>
        <dbReference type="Proteomes" id="UP001107558"/>
    </source>
</evidence>
<keyword evidence="5" id="KW-1185">Reference proteome</keyword>
<keyword evidence="2" id="KW-0325">Glycoprotein</keyword>
<sequence>MLLLQFILVLSLFGLSIADTDKKLSVRIYYEALCSDSLRFFRNQLKPVWIKRRNFIDLKLIPFGKALYRWNENDSQWKFTCQHGFRECQLNKMHACILEHYEFDEAFNIISCLMQSFRTSVDNCTPGFDISPSVLSCYNGTNVHEGIQLLKAYGDETNTIDLNFVPSIELDNHFSYEDNWILLENLDIEICKRYKEKFGIALNEC</sequence>
<name>A0A9J6BK00_POLVA</name>
<dbReference type="EMBL" id="JADBJN010000003">
    <property type="protein sequence ID" value="KAG5669710.1"/>
    <property type="molecule type" value="Genomic_DNA"/>
</dbReference>
<keyword evidence="3" id="KW-0732">Signal</keyword>
<evidence type="ECO:0000256" key="3">
    <source>
        <dbReference type="SAM" id="SignalP"/>
    </source>
</evidence>
<comment type="similarity">
    <text evidence="1">Belongs to the GILT family.</text>
</comment>
<proteinExistence type="inferred from homology"/>
<dbReference type="InterPro" id="IPR004911">
    <property type="entry name" value="Interferon-induced_GILT"/>
</dbReference>
<evidence type="ECO:0000256" key="2">
    <source>
        <dbReference type="ARBA" id="ARBA00023180"/>
    </source>
</evidence>
<dbReference type="PANTHER" id="PTHR13234:SF73">
    <property type="entry name" value="GILT-LIKE PROTEIN 2-RELATED"/>
    <property type="match status" value="1"/>
</dbReference>
<gene>
    <name evidence="4" type="ORF">PVAND_000006</name>
</gene>
<organism evidence="4 5">
    <name type="scientific">Polypedilum vanderplanki</name>
    <name type="common">Sleeping chironomid midge</name>
    <dbReference type="NCBI Taxonomy" id="319348"/>
    <lineage>
        <taxon>Eukaryota</taxon>
        <taxon>Metazoa</taxon>
        <taxon>Ecdysozoa</taxon>
        <taxon>Arthropoda</taxon>
        <taxon>Hexapoda</taxon>
        <taxon>Insecta</taxon>
        <taxon>Pterygota</taxon>
        <taxon>Neoptera</taxon>
        <taxon>Endopterygota</taxon>
        <taxon>Diptera</taxon>
        <taxon>Nematocera</taxon>
        <taxon>Chironomoidea</taxon>
        <taxon>Chironomidae</taxon>
        <taxon>Chironominae</taxon>
        <taxon>Polypedilum</taxon>
        <taxon>Polypedilum</taxon>
    </lineage>
</organism>
<dbReference type="Pfam" id="PF03227">
    <property type="entry name" value="GILT"/>
    <property type="match status" value="1"/>
</dbReference>
<protein>
    <recommendedName>
        <fullName evidence="6">Gamma-interferon inducible lysosomal thiol reductase</fullName>
    </recommendedName>
</protein>
<accession>A0A9J6BK00</accession>
<dbReference type="PANTHER" id="PTHR13234">
    <property type="entry name" value="GAMMA-INTERFERON INDUCIBLE LYSOSOMAL THIOL REDUCTASE GILT"/>
    <property type="match status" value="1"/>
</dbReference>
<dbReference type="OrthoDB" id="958254at2759"/>
<feature type="signal peptide" evidence="3">
    <location>
        <begin position="1"/>
        <end position="18"/>
    </location>
</feature>
<comment type="caution">
    <text evidence="4">The sequence shown here is derived from an EMBL/GenBank/DDBJ whole genome shotgun (WGS) entry which is preliminary data.</text>
</comment>
<dbReference type="Proteomes" id="UP001107558">
    <property type="component" value="Chromosome 3"/>
</dbReference>
<dbReference type="AlphaFoldDB" id="A0A9J6BK00"/>
<feature type="chain" id="PRO_5039924335" description="Gamma-interferon inducible lysosomal thiol reductase" evidence="3">
    <location>
        <begin position="19"/>
        <end position="205"/>
    </location>
</feature>
<evidence type="ECO:0000256" key="1">
    <source>
        <dbReference type="ARBA" id="ARBA00005679"/>
    </source>
</evidence>
<evidence type="ECO:0008006" key="6">
    <source>
        <dbReference type="Google" id="ProtNLM"/>
    </source>
</evidence>